<comment type="caution">
    <text evidence="2">The sequence shown here is derived from an EMBL/GenBank/DDBJ whole genome shotgun (WGS) entry which is preliminary data.</text>
</comment>
<gene>
    <name evidence="2" type="ORF">Fot_06850</name>
</gene>
<dbReference type="AlphaFoldDB" id="A0ABD1WU59"/>
<sequence length="242" mass="27311">MLIDVGPSSMEPLCLEVIFFSSLSSSRDFLPSPAAAILLPLQQQLLVEPKWEGCKHYHILGEIFSGITATGGLGHASTQLPATSEEERQLEDDFLNRGVHVHVENLDDDANEIPKTHRREEIGTSGERRRKEPKISKSDKLEACMNQWSSTVSLKNEETELRTLYLKEKRAKIQEKSCNHSASEATSPNLYSNIVCLDILNNMEGVSNEVYMKALKAFKDPDFRVSFVRMPKARREPILELL</sequence>
<evidence type="ECO:0000313" key="3">
    <source>
        <dbReference type="Proteomes" id="UP001604277"/>
    </source>
</evidence>
<dbReference type="PANTHER" id="PTHR47584">
    <property type="match status" value="1"/>
</dbReference>
<reference evidence="3" key="1">
    <citation type="submission" date="2024-07" db="EMBL/GenBank/DDBJ databases">
        <title>Two chromosome-level genome assemblies of Korean endemic species Abeliophyllum distichum and Forsythia ovata (Oleaceae).</title>
        <authorList>
            <person name="Jang H."/>
        </authorList>
    </citation>
    <scope>NUCLEOTIDE SEQUENCE [LARGE SCALE GENOMIC DNA]</scope>
</reference>
<protein>
    <submittedName>
        <fullName evidence="2">Uncharacterized protein</fullName>
    </submittedName>
</protein>
<evidence type="ECO:0000313" key="2">
    <source>
        <dbReference type="EMBL" id="KAL2553231.1"/>
    </source>
</evidence>
<dbReference type="EMBL" id="JBFOLJ010000002">
    <property type="protein sequence ID" value="KAL2553231.1"/>
    <property type="molecule type" value="Genomic_DNA"/>
</dbReference>
<proteinExistence type="predicted"/>
<evidence type="ECO:0000256" key="1">
    <source>
        <dbReference type="SAM" id="MobiDB-lite"/>
    </source>
</evidence>
<name>A0ABD1WU59_9LAMI</name>
<dbReference type="InterPro" id="IPR045026">
    <property type="entry name" value="LIMYB"/>
</dbReference>
<dbReference type="PANTHER" id="PTHR47584:SF14">
    <property type="entry name" value="L10-INTERACTING MYB DOMAIN-CONTAINING PROTEIN-LIKE"/>
    <property type="match status" value="1"/>
</dbReference>
<organism evidence="2 3">
    <name type="scientific">Forsythia ovata</name>
    <dbReference type="NCBI Taxonomy" id="205694"/>
    <lineage>
        <taxon>Eukaryota</taxon>
        <taxon>Viridiplantae</taxon>
        <taxon>Streptophyta</taxon>
        <taxon>Embryophyta</taxon>
        <taxon>Tracheophyta</taxon>
        <taxon>Spermatophyta</taxon>
        <taxon>Magnoliopsida</taxon>
        <taxon>eudicotyledons</taxon>
        <taxon>Gunneridae</taxon>
        <taxon>Pentapetalae</taxon>
        <taxon>asterids</taxon>
        <taxon>lamiids</taxon>
        <taxon>Lamiales</taxon>
        <taxon>Oleaceae</taxon>
        <taxon>Forsythieae</taxon>
        <taxon>Forsythia</taxon>
    </lineage>
</organism>
<feature type="region of interest" description="Disordered" evidence="1">
    <location>
        <begin position="115"/>
        <end position="137"/>
    </location>
</feature>
<keyword evidence="3" id="KW-1185">Reference proteome</keyword>
<accession>A0ABD1WU59</accession>
<dbReference type="Proteomes" id="UP001604277">
    <property type="component" value="Unassembled WGS sequence"/>
</dbReference>